<dbReference type="PANTHER" id="PTHR30511">
    <property type="entry name" value="ALANINE RACEMASE"/>
    <property type="match status" value="1"/>
</dbReference>
<feature type="active site" description="Proton acceptor; specific for D-alanine" evidence="4">
    <location>
        <position position="41"/>
    </location>
</feature>
<dbReference type="GO" id="GO:0008784">
    <property type="term" value="F:alanine racemase activity"/>
    <property type="evidence" value="ECO:0007669"/>
    <property type="project" value="UniProtKB-EC"/>
</dbReference>
<dbReference type="InterPro" id="IPR011079">
    <property type="entry name" value="Ala_racemase_C"/>
</dbReference>
<dbReference type="SUPFAM" id="SSF50621">
    <property type="entry name" value="Alanine racemase C-terminal domain-like"/>
    <property type="match status" value="1"/>
</dbReference>
<dbReference type="PRINTS" id="PR00992">
    <property type="entry name" value="ALARACEMASE"/>
</dbReference>
<dbReference type="RefSeq" id="WP_182504038.1">
    <property type="nucleotide sequence ID" value="NZ_JACJHX010000029.1"/>
</dbReference>
<comment type="cofactor">
    <cofactor evidence="1 4">
        <name>pyridoxal 5'-phosphate</name>
        <dbReference type="ChEBI" id="CHEBI:597326"/>
    </cofactor>
</comment>
<dbReference type="EC" id="5.1.1.1" evidence="4"/>
<sequence>MENKEFYRDTWAEVNLDHIYRNIINLKQHLSSETKLFAVVKANAYGHGAVDVAKTALYAGADYLAVAFLDEALALRRKGILAPILVLGATRPESAKIASKERITLTIFQDDWIQNAKSYLQDEDILYVHVKCDSGMGRLGIRSRVELEAIESSLLKDSRFVFEGIYTHFSTADSLNKDYYHKQLDVFQKMLSWLKTKPQLIHASNSAASLRYPEATFNSVRMGIAMYGLTPSVEMKELLPYPLSPALSLKTRIVNVKELKKGESVSYGATYTAMENEWIATLPIGYADGWIRKLQGQEVLINGEKAPIVGRICMDQCMIKVPKNTPIHTEVTLIGEDNGQEITVDEIAEKLETINYEITCMIASRIPRVYIKNGKTIHTVNALLE</sequence>
<reference evidence="6 7" key="1">
    <citation type="submission" date="2020-08" db="EMBL/GenBank/DDBJ databases">
        <title>Genomic Encyclopedia of Type Strains, Phase IV (KMG-IV): sequencing the most valuable type-strain genomes for metagenomic binning, comparative biology and taxonomic classification.</title>
        <authorList>
            <person name="Goeker M."/>
        </authorList>
    </citation>
    <scope>NUCLEOTIDE SEQUENCE [LARGE SCALE GENOMIC DNA]</scope>
    <source>
        <strain evidence="6 7">DSM 105481</strain>
    </source>
</reference>
<feature type="active site" description="Proton acceptor; specific for L-alanine" evidence="4">
    <location>
        <position position="267"/>
    </location>
</feature>
<evidence type="ECO:0000256" key="4">
    <source>
        <dbReference type="HAMAP-Rule" id="MF_01201"/>
    </source>
</evidence>
<comment type="caution">
    <text evidence="6">The sequence shown here is derived from an EMBL/GenBank/DDBJ whole genome shotgun (WGS) entry which is preliminary data.</text>
</comment>
<keyword evidence="7" id="KW-1185">Reference proteome</keyword>
<gene>
    <name evidence="6" type="ORF">HNP81_004591</name>
</gene>
<keyword evidence="3 4" id="KW-0413">Isomerase</keyword>
<dbReference type="Pfam" id="PF00842">
    <property type="entry name" value="Ala_racemase_C"/>
    <property type="match status" value="1"/>
</dbReference>
<comment type="pathway">
    <text evidence="4">Amino-acid biosynthesis; D-alanine biosynthesis; D-alanine from L-alanine: step 1/1.</text>
</comment>
<comment type="function">
    <text evidence="4">Catalyzes the interconversion of L-alanine and D-alanine. May also act on other amino acids.</text>
</comment>
<keyword evidence="2 4" id="KW-0663">Pyridoxal phosphate</keyword>
<feature type="binding site" evidence="4">
    <location>
        <position position="314"/>
    </location>
    <ligand>
        <name>substrate</name>
    </ligand>
</feature>
<evidence type="ECO:0000256" key="1">
    <source>
        <dbReference type="ARBA" id="ARBA00001933"/>
    </source>
</evidence>
<dbReference type="InterPro" id="IPR001608">
    <property type="entry name" value="Ala_racemase_N"/>
</dbReference>
<dbReference type="HAMAP" id="MF_01201">
    <property type="entry name" value="Ala_racemase"/>
    <property type="match status" value="1"/>
</dbReference>
<name>A0ABR6CW31_9BACI</name>
<evidence type="ECO:0000313" key="7">
    <source>
        <dbReference type="Proteomes" id="UP000626697"/>
    </source>
</evidence>
<dbReference type="CDD" id="cd00430">
    <property type="entry name" value="PLPDE_III_AR"/>
    <property type="match status" value="1"/>
</dbReference>
<dbReference type="SUPFAM" id="SSF51419">
    <property type="entry name" value="PLP-binding barrel"/>
    <property type="match status" value="1"/>
</dbReference>
<dbReference type="NCBIfam" id="TIGR00492">
    <property type="entry name" value="alr"/>
    <property type="match status" value="1"/>
</dbReference>
<dbReference type="InterPro" id="IPR020622">
    <property type="entry name" value="Ala_racemase_pyridoxalP-BS"/>
</dbReference>
<accession>A0ABR6CW31</accession>
<protein>
    <recommendedName>
        <fullName evidence="4">Alanine racemase</fullName>
        <ecNumber evidence="4">5.1.1.1</ecNumber>
    </recommendedName>
</protein>
<dbReference type="Proteomes" id="UP000626697">
    <property type="component" value="Unassembled WGS sequence"/>
</dbReference>
<feature type="modified residue" description="N6-(pyridoxal phosphate)lysine" evidence="4">
    <location>
        <position position="41"/>
    </location>
</feature>
<comment type="catalytic activity">
    <reaction evidence="4">
        <text>L-alanine = D-alanine</text>
        <dbReference type="Rhea" id="RHEA:20249"/>
        <dbReference type="ChEBI" id="CHEBI:57416"/>
        <dbReference type="ChEBI" id="CHEBI:57972"/>
        <dbReference type="EC" id="5.1.1.1"/>
    </reaction>
</comment>
<dbReference type="PROSITE" id="PS00395">
    <property type="entry name" value="ALANINE_RACEMASE"/>
    <property type="match status" value="1"/>
</dbReference>
<proteinExistence type="inferred from homology"/>
<dbReference type="SMART" id="SM01005">
    <property type="entry name" value="Ala_racemase_C"/>
    <property type="match status" value="1"/>
</dbReference>
<comment type="similarity">
    <text evidence="4">Belongs to the alanine racemase family.</text>
</comment>
<evidence type="ECO:0000313" key="6">
    <source>
        <dbReference type="EMBL" id="MBA9029228.1"/>
    </source>
</evidence>
<evidence type="ECO:0000256" key="3">
    <source>
        <dbReference type="ARBA" id="ARBA00023235"/>
    </source>
</evidence>
<dbReference type="Gene3D" id="2.40.37.10">
    <property type="entry name" value="Lyase, Ornithine Decarboxylase, Chain A, domain 1"/>
    <property type="match status" value="1"/>
</dbReference>
<dbReference type="Gene3D" id="3.20.20.10">
    <property type="entry name" value="Alanine racemase"/>
    <property type="match status" value="1"/>
</dbReference>
<dbReference type="InterPro" id="IPR029066">
    <property type="entry name" value="PLP-binding_barrel"/>
</dbReference>
<evidence type="ECO:0000256" key="2">
    <source>
        <dbReference type="ARBA" id="ARBA00022898"/>
    </source>
</evidence>
<dbReference type="PANTHER" id="PTHR30511:SF0">
    <property type="entry name" value="ALANINE RACEMASE, CATABOLIC-RELATED"/>
    <property type="match status" value="1"/>
</dbReference>
<dbReference type="EMBL" id="JACJHX010000029">
    <property type="protein sequence ID" value="MBA9029228.1"/>
    <property type="molecule type" value="Genomic_DNA"/>
</dbReference>
<evidence type="ECO:0000259" key="5">
    <source>
        <dbReference type="SMART" id="SM01005"/>
    </source>
</evidence>
<organism evidence="6 7">
    <name type="scientific">Peribacillus huizhouensis</name>
    <dbReference type="NCBI Taxonomy" id="1501239"/>
    <lineage>
        <taxon>Bacteria</taxon>
        <taxon>Bacillati</taxon>
        <taxon>Bacillota</taxon>
        <taxon>Bacilli</taxon>
        <taxon>Bacillales</taxon>
        <taxon>Bacillaceae</taxon>
        <taxon>Peribacillus</taxon>
    </lineage>
</organism>
<dbReference type="Pfam" id="PF01168">
    <property type="entry name" value="Ala_racemase_N"/>
    <property type="match status" value="1"/>
</dbReference>
<feature type="binding site" evidence="4">
    <location>
        <position position="138"/>
    </location>
    <ligand>
        <name>substrate</name>
    </ligand>
</feature>
<dbReference type="InterPro" id="IPR000821">
    <property type="entry name" value="Ala_racemase"/>
</dbReference>
<feature type="domain" description="Alanine racemase C-terminal" evidence="5">
    <location>
        <begin position="246"/>
        <end position="371"/>
    </location>
</feature>
<dbReference type="InterPro" id="IPR009006">
    <property type="entry name" value="Ala_racemase/Decarboxylase_C"/>
</dbReference>